<organism evidence="2">
    <name type="scientific">Oikopleura dioica</name>
    <name type="common">Tunicate</name>
    <dbReference type="NCBI Taxonomy" id="34765"/>
    <lineage>
        <taxon>Eukaryota</taxon>
        <taxon>Metazoa</taxon>
        <taxon>Chordata</taxon>
        <taxon>Tunicata</taxon>
        <taxon>Appendicularia</taxon>
        <taxon>Copelata</taxon>
        <taxon>Oikopleuridae</taxon>
        <taxon>Oikopleura</taxon>
    </lineage>
</organism>
<name>E4XCE5_OIKDI</name>
<proteinExistence type="predicted"/>
<protein>
    <submittedName>
        <fullName evidence="2">Uncharacterized protein</fullName>
    </submittedName>
</protein>
<evidence type="ECO:0000313" key="3">
    <source>
        <dbReference type="EMBL" id="CBY39663.1"/>
    </source>
</evidence>
<keyword evidence="4" id="KW-1185">Reference proteome</keyword>
<dbReference type="EMBL" id="FN653035">
    <property type="protein sequence ID" value="CBY09270.1"/>
    <property type="molecule type" value="Genomic_DNA"/>
</dbReference>
<gene>
    <name evidence="2" type="ORF">GSOID_T00007806001</name>
    <name evidence="3" type="ORF">GSOID_T00020241001</name>
</gene>
<evidence type="ECO:0000313" key="2">
    <source>
        <dbReference type="EMBL" id="CBY09270.1"/>
    </source>
</evidence>
<dbReference type="Proteomes" id="UP000001307">
    <property type="component" value="Unassembled WGS sequence"/>
</dbReference>
<dbReference type="Proteomes" id="UP000011014">
    <property type="component" value="Unassembled WGS sequence"/>
</dbReference>
<dbReference type="EMBL" id="FN655607">
    <property type="protein sequence ID" value="CBY39663.1"/>
    <property type="molecule type" value="Genomic_DNA"/>
</dbReference>
<sequence>MDAPIWDPSMFCAMRKSVKPVFYSPPDFRITRKPRNKTANKNTKKAAKKPAKKTARKTSPKQRVRILDSSDDFSDDEMAVLTPLRLPPPSSRPRKYERQIFTGKVVDNIDLTVPIKHTHRSIENYVKRVMLANRFRIKEYTREHLIAKCENRYGKGWKRLDIQQDWFRELVASSYHILQTHRNKKEDELKQFLGLLT</sequence>
<evidence type="ECO:0000313" key="4">
    <source>
        <dbReference type="Proteomes" id="UP000001307"/>
    </source>
</evidence>
<evidence type="ECO:0000256" key="1">
    <source>
        <dbReference type="SAM" id="MobiDB-lite"/>
    </source>
</evidence>
<reference evidence="2" key="1">
    <citation type="journal article" date="2010" name="Science">
        <title>Plasticity of animal genome architecture unmasked by rapid evolution of a pelagic tunicate.</title>
        <authorList>
            <person name="Denoeud F."/>
            <person name="Henriet S."/>
            <person name="Mungpakdee S."/>
            <person name="Aury J.M."/>
            <person name="Da Silva C."/>
            <person name="Brinkmann H."/>
            <person name="Mikhaleva J."/>
            <person name="Olsen L.C."/>
            <person name="Jubin C."/>
            <person name="Canestro C."/>
            <person name="Bouquet J.M."/>
            <person name="Danks G."/>
            <person name="Poulain J."/>
            <person name="Campsteijn C."/>
            <person name="Adamski M."/>
            <person name="Cross I."/>
            <person name="Yadetie F."/>
            <person name="Muffato M."/>
            <person name="Louis A."/>
            <person name="Butcher S."/>
            <person name="Tsagkogeorga G."/>
            <person name="Konrad A."/>
            <person name="Singh S."/>
            <person name="Jensen M.F."/>
            <person name="Cong E.H."/>
            <person name="Eikeseth-Otteraa H."/>
            <person name="Noel B."/>
            <person name="Anthouard V."/>
            <person name="Porcel B.M."/>
            <person name="Kachouri-Lafond R."/>
            <person name="Nishino A."/>
            <person name="Ugolini M."/>
            <person name="Chourrout P."/>
            <person name="Nishida H."/>
            <person name="Aasland R."/>
            <person name="Huzurbazar S."/>
            <person name="Westhof E."/>
            <person name="Delsuc F."/>
            <person name="Lehrach H."/>
            <person name="Reinhardt R."/>
            <person name="Weissenbach J."/>
            <person name="Roy S.W."/>
            <person name="Artiguenave F."/>
            <person name="Postlethwait J.H."/>
            <person name="Manak J.R."/>
            <person name="Thompson E.M."/>
            <person name="Jaillon O."/>
            <person name="Du Pasquier L."/>
            <person name="Boudinot P."/>
            <person name="Liberles D.A."/>
            <person name="Volff J.N."/>
            <person name="Philippe H."/>
            <person name="Lenhard B."/>
            <person name="Roest Crollius H."/>
            <person name="Wincker P."/>
            <person name="Chourrout D."/>
        </authorList>
    </citation>
    <scope>NUCLEOTIDE SEQUENCE [LARGE SCALE GENOMIC DNA]</scope>
</reference>
<feature type="region of interest" description="Disordered" evidence="1">
    <location>
        <begin position="24"/>
        <end position="63"/>
    </location>
</feature>
<feature type="compositionally biased region" description="Basic residues" evidence="1">
    <location>
        <begin position="31"/>
        <end position="63"/>
    </location>
</feature>
<dbReference type="AlphaFoldDB" id="E4XCE5"/>
<dbReference type="InParanoid" id="E4XCE5"/>
<accession>E4XCE5</accession>